<dbReference type="VEuPathDB" id="VectorBase:AARA21_000445"/>
<dbReference type="AlphaFoldDB" id="A0A182HQS5"/>
<evidence type="ECO:0000313" key="2">
    <source>
        <dbReference type="Proteomes" id="UP000075840"/>
    </source>
</evidence>
<dbReference type="KEGG" id="aara:120900857"/>
<dbReference type="EnsemblMetazoa" id="AARA003618-RA">
    <property type="protein sequence ID" value="AARA003618-PA"/>
    <property type="gene ID" value="AARA003618"/>
</dbReference>
<dbReference type="Proteomes" id="UP000075840">
    <property type="component" value="Unassembled WGS sequence"/>
</dbReference>
<accession>A0A182HQS5</accession>
<reference evidence="1" key="1">
    <citation type="submission" date="2022-08" db="UniProtKB">
        <authorList>
            <consortium name="EnsemblMetazoa"/>
        </authorList>
    </citation>
    <scope>IDENTIFICATION</scope>
    <source>
        <strain evidence="1">Dongola</strain>
    </source>
</reference>
<organism evidence="1 2">
    <name type="scientific">Anopheles arabiensis</name>
    <name type="common">Mosquito</name>
    <dbReference type="NCBI Taxonomy" id="7173"/>
    <lineage>
        <taxon>Eukaryota</taxon>
        <taxon>Metazoa</taxon>
        <taxon>Ecdysozoa</taxon>
        <taxon>Arthropoda</taxon>
        <taxon>Hexapoda</taxon>
        <taxon>Insecta</taxon>
        <taxon>Pterygota</taxon>
        <taxon>Neoptera</taxon>
        <taxon>Endopterygota</taxon>
        <taxon>Diptera</taxon>
        <taxon>Nematocera</taxon>
        <taxon>Culicoidea</taxon>
        <taxon>Culicidae</taxon>
        <taxon>Anophelinae</taxon>
        <taxon>Anopheles</taxon>
    </lineage>
</organism>
<evidence type="ECO:0000313" key="1">
    <source>
        <dbReference type="EnsemblMetazoa" id="AARA003618-PA"/>
    </source>
</evidence>
<name>A0A182HQS5_ANOAR</name>
<dbReference type="GeneID" id="120900857"/>
<protein>
    <submittedName>
        <fullName evidence="1">Uncharacterized protein</fullName>
    </submittedName>
</protein>
<dbReference type="VEuPathDB" id="VectorBase:AARA003618"/>
<dbReference type="EMBL" id="APCN01004686">
    <property type="status" value="NOT_ANNOTATED_CDS"/>
    <property type="molecule type" value="Genomic_DNA"/>
</dbReference>
<keyword evidence="2" id="KW-1185">Reference proteome</keyword>
<proteinExistence type="predicted"/>
<sequence>MAEANKITARQQFLDSYTALVNGISTARFDEFKDFFANENDFEVAVQEFRDGLQQELVAKVNRLWNECDIDTNVEILESLKSKAAGSSNKMWRPTGKSVSEQVRPLVVNKLKTSLKFYQLQLGFQKERTEELIYSIETMRAKYRAMQTRRNHLLQQITNEQKTFDSIRAHHKELEQKVNVDLLNGPNRK</sequence>
<dbReference type="RefSeq" id="XP_040164307.1">
    <property type="nucleotide sequence ID" value="XM_040308373.1"/>
</dbReference>